<accession>A0A4U5M8H0</accession>
<dbReference type="Proteomes" id="UP000298663">
    <property type="component" value="Unassembled WGS sequence"/>
</dbReference>
<protein>
    <submittedName>
        <fullName evidence="1">Uncharacterized protein</fullName>
    </submittedName>
</protein>
<dbReference type="AlphaFoldDB" id="A0A4U5M8H0"/>
<proteinExistence type="predicted"/>
<reference evidence="1 2" key="2">
    <citation type="journal article" date="2019" name="G3 (Bethesda)">
        <title>Hybrid Assembly of the Genome of the Entomopathogenic Nematode Steinernema carpocapsae Identifies the X-Chromosome.</title>
        <authorList>
            <person name="Serra L."/>
            <person name="Macchietto M."/>
            <person name="Macias-Munoz A."/>
            <person name="McGill C.J."/>
            <person name="Rodriguez I.M."/>
            <person name="Rodriguez B."/>
            <person name="Murad R."/>
            <person name="Mortazavi A."/>
        </authorList>
    </citation>
    <scope>NUCLEOTIDE SEQUENCE [LARGE SCALE GENOMIC DNA]</scope>
    <source>
        <strain evidence="1 2">ALL</strain>
    </source>
</reference>
<dbReference type="EMBL" id="AZBU02000009">
    <property type="protein sequence ID" value="TKR65257.1"/>
    <property type="molecule type" value="Genomic_DNA"/>
</dbReference>
<keyword evidence="2" id="KW-1185">Reference proteome</keyword>
<evidence type="ECO:0000313" key="2">
    <source>
        <dbReference type="Proteomes" id="UP000298663"/>
    </source>
</evidence>
<sequence length="77" mass="8908">MKLKSRSILNPDMFKIVHKLFLVTITTFTEYCLKSEIPRERLIQSGPKLFTRLTAFISVRKKKIPCDGKLLLIGKVD</sequence>
<gene>
    <name evidence="1" type="ORF">L596_025685</name>
</gene>
<reference evidence="1 2" key="1">
    <citation type="journal article" date="2015" name="Genome Biol.">
        <title>Comparative genomics of Steinernema reveals deeply conserved gene regulatory networks.</title>
        <authorList>
            <person name="Dillman A.R."/>
            <person name="Macchietto M."/>
            <person name="Porter C.F."/>
            <person name="Rogers A."/>
            <person name="Williams B."/>
            <person name="Antoshechkin I."/>
            <person name="Lee M.M."/>
            <person name="Goodwin Z."/>
            <person name="Lu X."/>
            <person name="Lewis E.E."/>
            <person name="Goodrich-Blair H."/>
            <person name="Stock S.P."/>
            <person name="Adams B.J."/>
            <person name="Sternberg P.W."/>
            <person name="Mortazavi A."/>
        </authorList>
    </citation>
    <scope>NUCLEOTIDE SEQUENCE [LARGE SCALE GENOMIC DNA]</scope>
    <source>
        <strain evidence="1 2">ALL</strain>
    </source>
</reference>
<comment type="caution">
    <text evidence="1">The sequence shown here is derived from an EMBL/GenBank/DDBJ whole genome shotgun (WGS) entry which is preliminary data.</text>
</comment>
<organism evidence="1 2">
    <name type="scientific">Steinernema carpocapsae</name>
    <name type="common">Entomopathogenic nematode</name>
    <dbReference type="NCBI Taxonomy" id="34508"/>
    <lineage>
        <taxon>Eukaryota</taxon>
        <taxon>Metazoa</taxon>
        <taxon>Ecdysozoa</taxon>
        <taxon>Nematoda</taxon>
        <taxon>Chromadorea</taxon>
        <taxon>Rhabditida</taxon>
        <taxon>Tylenchina</taxon>
        <taxon>Panagrolaimomorpha</taxon>
        <taxon>Strongyloidoidea</taxon>
        <taxon>Steinernematidae</taxon>
        <taxon>Steinernema</taxon>
    </lineage>
</organism>
<evidence type="ECO:0000313" key="1">
    <source>
        <dbReference type="EMBL" id="TKR65257.1"/>
    </source>
</evidence>
<name>A0A4U5M8H0_STECR</name>